<evidence type="ECO:0000313" key="2">
    <source>
        <dbReference type="Proteomes" id="UP000502260"/>
    </source>
</evidence>
<keyword evidence="2" id="KW-1185">Reference proteome</keyword>
<reference evidence="2" key="1">
    <citation type="submission" date="2020-03" db="EMBL/GenBank/DDBJ databases">
        <title>Complete genome sequence of sulfur-oxidizing bacterium skT11.</title>
        <authorList>
            <person name="Kanda M."/>
            <person name="Kojima H."/>
            <person name="Fukui M."/>
        </authorList>
    </citation>
    <scope>NUCLEOTIDE SEQUENCE [LARGE SCALE GENOMIC DNA]</scope>
    <source>
        <strain evidence="2">skT11</strain>
    </source>
</reference>
<accession>A0A6F8VGJ8</accession>
<dbReference type="KEGG" id="slac:SKTS_30320"/>
<organism evidence="1 2">
    <name type="scientific">Sulfurimicrobium lacus</name>
    <dbReference type="NCBI Taxonomy" id="2715678"/>
    <lineage>
        <taxon>Bacteria</taxon>
        <taxon>Pseudomonadati</taxon>
        <taxon>Pseudomonadota</taxon>
        <taxon>Betaproteobacteria</taxon>
        <taxon>Nitrosomonadales</taxon>
        <taxon>Sulfuricellaceae</taxon>
        <taxon>Sulfurimicrobium</taxon>
    </lineage>
</organism>
<dbReference type="RefSeq" id="WP_173067028.1">
    <property type="nucleotide sequence ID" value="NZ_AP022853.1"/>
</dbReference>
<name>A0A6F8VGJ8_9PROT</name>
<dbReference type="Proteomes" id="UP000502260">
    <property type="component" value="Chromosome"/>
</dbReference>
<sequence length="110" mass="12536">MLILIWASDVVLDLQGHTLGRGRLLKNPGGNGIEIVDKYTNIRILNGTLQDFHTGVFHDSAKYPAVEEVPTYDAQLNTYRFPKSGVVLENITFKNNKENFRIRIPREQKP</sequence>
<dbReference type="AlphaFoldDB" id="A0A6F8VGJ8"/>
<proteinExistence type="predicted"/>
<dbReference type="EMBL" id="AP022853">
    <property type="protein sequence ID" value="BCB28146.1"/>
    <property type="molecule type" value="Genomic_DNA"/>
</dbReference>
<evidence type="ECO:0000313" key="1">
    <source>
        <dbReference type="EMBL" id="BCB28146.1"/>
    </source>
</evidence>
<gene>
    <name evidence="1" type="ORF">SKTS_30320</name>
</gene>
<protein>
    <submittedName>
        <fullName evidence="1">Uncharacterized protein</fullName>
    </submittedName>
</protein>